<feature type="domain" description="Factor of DNA methylation 1-5/IDN2" evidence="5">
    <location>
        <begin position="501"/>
        <end position="630"/>
    </location>
</feature>
<evidence type="ECO:0000313" key="8">
    <source>
        <dbReference type="Proteomes" id="UP000032180"/>
    </source>
</evidence>
<reference evidence="7 8" key="1">
    <citation type="submission" date="2012-08" db="EMBL/GenBank/DDBJ databases">
        <title>Oryza genome evolution.</title>
        <authorList>
            <person name="Wing R.A."/>
        </authorList>
    </citation>
    <scope>NUCLEOTIDE SEQUENCE</scope>
</reference>
<sequence>MSYSSDEDSEISDSEIDEYEDKFYARLVAGEYKVKDGESYNCPFCSGKKKKDFNLNTLIQHASGVGAAPNRPAKDKATHRALAKHLKMKNSLTKSSEQLPQTVVVEPQPLPSRDEKFVWPWMGVLVNVPTEWKDGRQIGRSGNHLKEQLSRFSPLKVIPLWNFRGHTGTAIVEFGKDWHGFRNALAFENYFEAEGYGKGDWKEKQNQGPNLFGWVARAEDHSSPGLIGDHLRKNGDLKTIDELENEGARKTDKLVANLANQIEVKNRHLQELEVKYNERTASLEKMMGQREQLMQKYNEEIRKMQQLAQRHSQKIIDENQKLRAELESKMSELNTRSKELDEIAAKSDYDRRIIEQEKQKNAIKSSNLKLATLEQERADENVLKLVREHKREKEVAVKKILKLEQQLDAKQKLELDIQQLKGKLEVMKHMPGDEDSALKNKIDELSEELQEKMDELDAMESLNQTLVIKERKSNTEMQDARKELENGLLDLSDGQAHIGIKRMGELDLEAFSKACRNMSSEDDVEVTAAILCSKWQAEIKNPDWHPFRFLLVDGQEKEIIEDDAKLRELKEEHGEGIYRLVTKALREINEYNPSGRFPVGELWNFRDDRKATLKETVQFVLRQWRANRRKR</sequence>
<evidence type="ECO:0000256" key="2">
    <source>
        <dbReference type="ARBA" id="ARBA00023158"/>
    </source>
</evidence>
<dbReference type="Pfam" id="PF03469">
    <property type="entry name" value="XH"/>
    <property type="match status" value="1"/>
</dbReference>
<dbReference type="GO" id="GO:0080188">
    <property type="term" value="P:gene silencing by siRNA-directed DNA methylation"/>
    <property type="evidence" value="ECO:0007669"/>
    <property type="project" value="InterPro"/>
</dbReference>
<dbReference type="STRING" id="77586.A0A0D9V399"/>
<dbReference type="Gene3D" id="3.30.70.2890">
    <property type="entry name" value="XS domain"/>
    <property type="match status" value="1"/>
</dbReference>
<dbReference type="Proteomes" id="UP000032180">
    <property type="component" value="Chromosome 1"/>
</dbReference>
<dbReference type="HOGENOM" id="CLU_021775_1_1_1"/>
<dbReference type="InterPro" id="IPR045177">
    <property type="entry name" value="FDM1-5/IDN2"/>
</dbReference>
<dbReference type="Gramene" id="LPERR01G20390.2">
    <property type="protein sequence ID" value="LPERR01G20390.2"/>
    <property type="gene ID" value="LPERR01G20390"/>
</dbReference>
<evidence type="ECO:0000256" key="1">
    <source>
        <dbReference type="ARBA" id="ARBA00023054"/>
    </source>
</evidence>
<protein>
    <recommendedName>
        <fullName evidence="9">Factor of DNA methylation 1-5/IDN2 domain-containing protein</fullName>
    </recommendedName>
</protein>
<name>A0A0D9V399_9ORYZ</name>
<dbReference type="EnsemblPlants" id="LPERR01G20390.2">
    <property type="protein sequence ID" value="LPERR01G20390.2"/>
    <property type="gene ID" value="LPERR01G20390"/>
</dbReference>
<evidence type="ECO:0000259" key="5">
    <source>
        <dbReference type="Pfam" id="PF03469"/>
    </source>
</evidence>
<dbReference type="InterPro" id="IPR005381">
    <property type="entry name" value="Znf-XS_domain"/>
</dbReference>
<dbReference type="EnsemblPlants" id="LPERR01G20390.1">
    <property type="protein sequence ID" value="LPERR01G20390.1"/>
    <property type="gene ID" value="LPERR01G20390"/>
</dbReference>
<proteinExistence type="predicted"/>
<reference evidence="7 8" key="2">
    <citation type="submission" date="2013-12" db="EMBL/GenBank/DDBJ databases">
        <authorList>
            <person name="Yu Y."/>
            <person name="Lee S."/>
            <person name="de Baynast K."/>
            <person name="Wissotski M."/>
            <person name="Liu L."/>
            <person name="Talag J."/>
            <person name="Goicoechea J."/>
            <person name="Angelova A."/>
            <person name="Jetty R."/>
            <person name="Kudrna D."/>
            <person name="Golser W."/>
            <person name="Rivera L."/>
            <person name="Zhang J."/>
            <person name="Wing R."/>
        </authorList>
    </citation>
    <scope>NUCLEOTIDE SEQUENCE</scope>
</reference>
<feature type="domain" description="XS" evidence="4">
    <location>
        <begin position="114"/>
        <end position="222"/>
    </location>
</feature>
<accession>A0A0D9V399</accession>
<evidence type="ECO:0000259" key="4">
    <source>
        <dbReference type="Pfam" id="PF03468"/>
    </source>
</evidence>
<keyword evidence="1 3" id="KW-0175">Coiled coil</keyword>
<evidence type="ECO:0000256" key="3">
    <source>
        <dbReference type="SAM" id="Coils"/>
    </source>
</evidence>
<dbReference type="CDD" id="cd12266">
    <property type="entry name" value="RRM_like_XS"/>
    <property type="match status" value="1"/>
</dbReference>
<keyword evidence="8" id="KW-1185">Reference proteome</keyword>
<dbReference type="PANTHER" id="PTHR21596">
    <property type="entry name" value="RIBONUCLEASE P SUBUNIT P38"/>
    <property type="match status" value="1"/>
</dbReference>
<reference evidence="7" key="3">
    <citation type="submission" date="2015-04" db="UniProtKB">
        <authorList>
            <consortium name="EnsemblPlants"/>
        </authorList>
    </citation>
    <scope>IDENTIFICATION</scope>
</reference>
<dbReference type="eggNOG" id="ENOG502QRE8">
    <property type="taxonomic scope" value="Eukaryota"/>
</dbReference>
<dbReference type="PANTHER" id="PTHR21596:SF61">
    <property type="entry name" value="OS01G0633200 PROTEIN"/>
    <property type="match status" value="1"/>
</dbReference>
<keyword evidence="2" id="KW-0943">RNA-mediated gene silencing</keyword>
<feature type="coiled-coil region" evidence="3">
    <location>
        <begin position="255"/>
        <end position="462"/>
    </location>
</feature>
<evidence type="ECO:0000313" key="7">
    <source>
        <dbReference type="EnsemblPlants" id="LPERR01G20390.2"/>
    </source>
</evidence>
<dbReference type="AlphaFoldDB" id="A0A0D9V399"/>
<dbReference type="InterPro" id="IPR038588">
    <property type="entry name" value="XS_domain_sf"/>
</dbReference>
<dbReference type="InterPro" id="IPR005379">
    <property type="entry name" value="FDM1-5/IDN2_XH"/>
</dbReference>
<evidence type="ECO:0008006" key="9">
    <source>
        <dbReference type="Google" id="ProtNLM"/>
    </source>
</evidence>
<dbReference type="Pfam" id="PF03468">
    <property type="entry name" value="XS"/>
    <property type="match status" value="1"/>
</dbReference>
<feature type="domain" description="Zinc finger-XS" evidence="6">
    <location>
        <begin position="42"/>
        <end position="83"/>
    </location>
</feature>
<evidence type="ECO:0000259" key="6">
    <source>
        <dbReference type="Pfam" id="PF03470"/>
    </source>
</evidence>
<dbReference type="Gramene" id="LPERR01G20390.1">
    <property type="protein sequence ID" value="LPERR01G20390.1"/>
    <property type="gene ID" value="LPERR01G20390"/>
</dbReference>
<dbReference type="Pfam" id="PF03470">
    <property type="entry name" value="zf-XS"/>
    <property type="match status" value="1"/>
</dbReference>
<organism evidence="7 8">
    <name type="scientific">Leersia perrieri</name>
    <dbReference type="NCBI Taxonomy" id="77586"/>
    <lineage>
        <taxon>Eukaryota</taxon>
        <taxon>Viridiplantae</taxon>
        <taxon>Streptophyta</taxon>
        <taxon>Embryophyta</taxon>
        <taxon>Tracheophyta</taxon>
        <taxon>Spermatophyta</taxon>
        <taxon>Magnoliopsida</taxon>
        <taxon>Liliopsida</taxon>
        <taxon>Poales</taxon>
        <taxon>Poaceae</taxon>
        <taxon>BOP clade</taxon>
        <taxon>Oryzoideae</taxon>
        <taxon>Oryzeae</taxon>
        <taxon>Oryzinae</taxon>
        <taxon>Leersia</taxon>
    </lineage>
</organism>
<dbReference type="InterPro" id="IPR005380">
    <property type="entry name" value="XS_domain"/>
</dbReference>